<accession>A0A2P2IT05</accession>
<name>A0A2P2IT05_RHIMU</name>
<reference evidence="1" key="1">
    <citation type="submission" date="2018-02" db="EMBL/GenBank/DDBJ databases">
        <title>Rhizophora mucronata_Transcriptome.</title>
        <authorList>
            <person name="Meera S.P."/>
            <person name="Sreeshan A."/>
            <person name="Augustine A."/>
        </authorList>
    </citation>
    <scope>NUCLEOTIDE SEQUENCE</scope>
    <source>
        <tissue evidence="1">Leaf</tissue>
    </source>
</reference>
<organism evidence="1">
    <name type="scientific">Rhizophora mucronata</name>
    <name type="common">Asiatic mangrove</name>
    <dbReference type="NCBI Taxonomy" id="61149"/>
    <lineage>
        <taxon>Eukaryota</taxon>
        <taxon>Viridiplantae</taxon>
        <taxon>Streptophyta</taxon>
        <taxon>Embryophyta</taxon>
        <taxon>Tracheophyta</taxon>
        <taxon>Spermatophyta</taxon>
        <taxon>Magnoliopsida</taxon>
        <taxon>eudicotyledons</taxon>
        <taxon>Gunneridae</taxon>
        <taxon>Pentapetalae</taxon>
        <taxon>rosids</taxon>
        <taxon>fabids</taxon>
        <taxon>Malpighiales</taxon>
        <taxon>Rhizophoraceae</taxon>
        <taxon>Rhizophora</taxon>
    </lineage>
</organism>
<sequence>MIFCYNYNIIAPHRELNNSSLFLFLVIGS</sequence>
<dbReference type="EMBL" id="GGEC01003843">
    <property type="protein sequence ID" value="MBW84326.1"/>
    <property type="molecule type" value="Transcribed_RNA"/>
</dbReference>
<protein>
    <submittedName>
        <fullName evidence="1">Uncharacterized protein</fullName>
    </submittedName>
</protein>
<evidence type="ECO:0000313" key="1">
    <source>
        <dbReference type="EMBL" id="MBW84326.1"/>
    </source>
</evidence>
<dbReference type="AlphaFoldDB" id="A0A2P2IT05"/>
<proteinExistence type="predicted"/>